<evidence type="ECO:0000256" key="3">
    <source>
        <dbReference type="ARBA" id="ARBA00022857"/>
    </source>
</evidence>
<dbReference type="SUPFAM" id="SSF55347">
    <property type="entry name" value="Glyceraldehyde-3-phosphate dehydrogenase-like, C-terminal domain"/>
    <property type="match status" value="1"/>
</dbReference>
<dbReference type="PANTHER" id="PTHR23429">
    <property type="entry name" value="GLUCOSE-6-PHOSPHATE 1-DEHYDROGENASE G6PD"/>
    <property type="match status" value="1"/>
</dbReference>
<dbReference type="Proteomes" id="UP000244989">
    <property type="component" value="Unassembled WGS sequence"/>
</dbReference>
<feature type="domain" description="Glucose-6-phosphate dehydrogenase NAD-binding" evidence="6">
    <location>
        <begin position="9"/>
        <end position="164"/>
    </location>
</feature>
<comment type="pathway">
    <text evidence="1">Carbohydrate degradation; pentose phosphate pathway; D-ribulose 5-phosphate from D-glucose 6-phosphate (oxidative stage): step 1/3.</text>
</comment>
<accession>A0A2U1T7K5</accession>
<gene>
    <name evidence="8" type="ORF">DF222_05045</name>
</gene>
<dbReference type="GO" id="GO:0006006">
    <property type="term" value="P:glucose metabolic process"/>
    <property type="evidence" value="ECO:0007669"/>
    <property type="project" value="UniProtKB-KW"/>
</dbReference>
<dbReference type="Pfam" id="PF00479">
    <property type="entry name" value="G6PD_N"/>
    <property type="match status" value="1"/>
</dbReference>
<dbReference type="InterPro" id="IPR022674">
    <property type="entry name" value="G6P_DH_NAD-bd"/>
</dbReference>
<dbReference type="SUPFAM" id="SSF51735">
    <property type="entry name" value="NAD(P)-binding Rossmann-fold domains"/>
    <property type="match status" value="1"/>
</dbReference>
<dbReference type="PRINTS" id="PR00079">
    <property type="entry name" value="G6PDHDRGNASE"/>
</dbReference>
<evidence type="ECO:0000313" key="9">
    <source>
        <dbReference type="Proteomes" id="UP000244989"/>
    </source>
</evidence>
<feature type="domain" description="Glucose-6-phosphate dehydrogenase C-terminal" evidence="7">
    <location>
        <begin position="183"/>
        <end position="332"/>
    </location>
</feature>
<dbReference type="OrthoDB" id="9802739at2"/>
<dbReference type="InterPro" id="IPR036291">
    <property type="entry name" value="NAD(P)-bd_dom_sf"/>
</dbReference>
<keyword evidence="4" id="KW-0560">Oxidoreductase</keyword>
<sequence>MITHTHLLILGGASDLAGRLLLPGLADFLATTSRAEAERVRITAVGRSELDDYAGFVREAVGGELGDVLAAHATYVSADATSAEDLGELIASTRDDEHLIVYYALAPAITYESVQALSQCTLPEGAILALEKPLGTDAASAAALEEAGRGIVDKHHLYRIDHFLYEPAVVAAVDTLRERAGLRAVLNSEEIERLEIVYEEDLALEGRAAFYDSSGAVEDMVQSHLLQTMAHLLAGGDRERVAEILEHATVDLSRTRRGRYTAGELPDGPVPNYLDEEGVDPANDTETFTEKIVEVDTPQWRGSEILLRTGKAIGNPRQDITAHLRDSPAQLRVAFNGRGTANGPYARLTKSLLTGEDVREVPAGTPELAWKVVKPVLDAFAEDDIAMENYSAGSGGL</sequence>
<name>A0A2U1T7K5_9CORY</name>
<evidence type="ECO:0000313" key="8">
    <source>
        <dbReference type="EMBL" id="PWC01945.1"/>
    </source>
</evidence>
<dbReference type="PANTHER" id="PTHR23429:SF0">
    <property type="entry name" value="GLUCOSE-6-PHOSPHATE 1-DEHYDROGENASE"/>
    <property type="match status" value="1"/>
</dbReference>
<dbReference type="GO" id="GO:0050661">
    <property type="term" value="F:NADP binding"/>
    <property type="evidence" value="ECO:0007669"/>
    <property type="project" value="InterPro"/>
</dbReference>
<dbReference type="KEGG" id="cyz:C3B44_03200"/>
<dbReference type="GO" id="GO:0005829">
    <property type="term" value="C:cytosol"/>
    <property type="evidence" value="ECO:0007669"/>
    <property type="project" value="TreeGrafter"/>
</dbReference>
<dbReference type="GO" id="GO:0009051">
    <property type="term" value="P:pentose-phosphate shunt, oxidative branch"/>
    <property type="evidence" value="ECO:0007669"/>
    <property type="project" value="TreeGrafter"/>
</dbReference>
<dbReference type="RefSeq" id="WP_108431102.1">
    <property type="nucleotide sequence ID" value="NZ_CP026947.1"/>
</dbReference>
<evidence type="ECO:0000256" key="4">
    <source>
        <dbReference type="ARBA" id="ARBA00023002"/>
    </source>
</evidence>
<keyword evidence="3" id="KW-0521">NADP</keyword>
<evidence type="ECO:0000259" key="6">
    <source>
        <dbReference type="Pfam" id="PF00479"/>
    </source>
</evidence>
<dbReference type="InterPro" id="IPR001282">
    <property type="entry name" value="G6P_DH"/>
</dbReference>
<evidence type="ECO:0000256" key="1">
    <source>
        <dbReference type="ARBA" id="ARBA00004937"/>
    </source>
</evidence>
<evidence type="ECO:0000259" key="7">
    <source>
        <dbReference type="Pfam" id="PF02781"/>
    </source>
</evidence>
<proteinExistence type="predicted"/>
<keyword evidence="9" id="KW-1185">Reference proteome</keyword>
<dbReference type="Gene3D" id="3.30.360.10">
    <property type="entry name" value="Dihydrodipicolinate Reductase, domain 2"/>
    <property type="match status" value="1"/>
</dbReference>
<reference evidence="9" key="1">
    <citation type="submission" date="2018-04" db="EMBL/GenBank/DDBJ databases">
        <authorList>
            <person name="Liu S."/>
            <person name="Wang Z."/>
            <person name="Li J."/>
        </authorList>
    </citation>
    <scope>NUCLEOTIDE SEQUENCE [LARGE SCALE GENOMIC DNA]</scope>
    <source>
        <strain evidence="9">2189</strain>
    </source>
</reference>
<evidence type="ECO:0000256" key="2">
    <source>
        <dbReference type="ARBA" id="ARBA00022526"/>
    </source>
</evidence>
<dbReference type="InterPro" id="IPR022675">
    <property type="entry name" value="G6P_DH_C"/>
</dbReference>
<dbReference type="AlphaFoldDB" id="A0A2U1T7K5"/>
<protein>
    <submittedName>
        <fullName evidence="8">Glucose-6-phosphate dehydrogenase</fullName>
    </submittedName>
</protein>
<keyword evidence="5" id="KW-0119">Carbohydrate metabolism</keyword>
<dbReference type="EMBL" id="QEEZ01000007">
    <property type="protein sequence ID" value="PWC01945.1"/>
    <property type="molecule type" value="Genomic_DNA"/>
</dbReference>
<organism evidence="8 9">
    <name type="scientific">Corynebacterium yudongzhengii</name>
    <dbReference type="NCBI Taxonomy" id="2080740"/>
    <lineage>
        <taxon>Bacteria</taxon>
        <taxon>Bacillati</taxon>
        <taxon>Actinomycetota</taxon>
        <taxon>Actinomycetes</taxon>
        <taxon>Mycobacteriales</taxon>
        <taxon>Corynebacteriaceae</taxon>
        <taxon>Corynebacterium</taxon>
    </lineage>
</organism>
<dbReference type="Gene3D" id="3.40.50.720">
    <property type="entry name" value="NAD(P)-binding Rossmann-like Domain"/>
    <property type="match status" value="1"/>
</dbReference>
<keyword evidence="2" id="KW-0313">Glucose metabolism</keyword>
<comment type="caution">
    <text evidence="8">The sequence shown here is derived from an EMBL/GenBank/DDBJ whole genome shotgun (WGS) entry which is preliminary data.</text>
</comment>
<evidence type="ECO:0000256" key="5">
    <source>
        <dbReference type="ARBA" id="ARBA00023277"/>
    </source>
</evidence>
<dbReference type="GO" id="GO:0004345">
    <property type="term" value="F:glucose-6-phosphate dehydrogenase activity"/>
    <property type="evidence" value="ECO:0007669"/>
    <property type="project" value="InterPro"/>
</dbReference>
<dbReference type="Pfam" id="PF02781">
    <property type="entry name" value="G6PD_C"/>
    <property type="match status" value="1"/>
</dbReference>